<dbReference type="OMA" id="HIDKEER"/>
<dbReference type="SMART" id="SM00589">
    <property type="entry name" value="PRY"/>
    <property type="match status" value="1"/>
</dbReference>
<gene>
    <name evidence="15" type="primary">si:dkey-29p10.4</name>
</gene>
<dbReference type="InterPro" id="IPR006574">
    <property type="entry name" value="PRY"/>
</dbReference>
<dbReference type="SMART" id="SM00449">
    <property type="entry name" value="SPRY"/>
    <property type="match status" value="1"/>
</dbReference>
<dbReference type="PANTHER" id="PTHR25465:SF35">
    <property type="entry name" value="E3 UBIQUITIN_ISG15 LIGASE TRIM25-RELATED"/>
    <property type="match status" value="1"/>
</dbReference>
<evidence type="ECO:0000256" key="6">
    <source>
        <dbReference type="ARBA" id="ARBA00022859"/>
    </source>
</evidence>
<dbReference type="GO" id="GO:0008270">
    <property type="term" value="F:zinc ion binding"/>
    <property type="evidence" value="ECO:0007669"/>
    <property type="project" value="UniProtKB-KW"/>
</dbReference>
<feature type="compositionally biased region" description="Polar residues" evidence="9">
    <location>
        <begin position="219"/>
        <end position="228"/>
    </location>
</feature>
<dbReference type="Gene3D" id="3.30.40.10">
    <property type="entry name" value="Zinc/RING finger domain, C3HC4 (zinc finger)"/>
    <property type="match status" value="1"/>
</dbReference>
<dbReference type="SUPFAM" id="SSF57845">
    <property type="entry name" value="B-box zinc-binding domain"/>
    <property type="match status" value="1"/>
</dbReference>
<dbReference type="InterPro" id="IPR003877">
    <property type="entry name" value="SPRY_dom"/>
</dbReference>
<dbReference type="PROSITE" id="PS50089">
    <property type="entry name" value="ZF_RING_2"/>
    <property type="match status" value="1"/>
</dbReference>
<dbReference type="PRINTS" id="PR01407">
    <property type="entry name" value="BUTYPHLNCDUF"/>
</dbReference>
<dbReference type="PANTHER" id="PTHR25465">
    <property type="entry name" value="B-BOX DOMAIN CONTAINING"/>
    <property type="match status" value="1"/>
</dbReference>
<dbReference type="InterPro" id="IPR003879">
    <property type="entry name" value="Butyrophylin_SPRY"/>
</dbReference>
<feature type="domain" description="B30.2/SPRY" evidence="12">
    <location>
        <begin position="513"/>
        <end position="712"/>
    </location>
</feature>
<dbReference type="InterPro" id="IPR013320">
    <property type="entry name" value="ConA-like_dom_sf"/>
</dbReference>
<keyword evidence="3 7" id="KW-0863">Zinc-finger</keyword>
<evidence type="ECO:0000256" key="5">
    <source>
        <dbReference type="ARBA" id="ARBA00022833"/>
    </source>
</evidence>
<evidence type="ECO:0000256" key="3">
    <source>
        <dbReference type="ARBA" id="ARBA00022771"/>
    </source>
</evidence>
<dbReference type="InterPro" id="IPR000315">
    <property type="entry name" value="Znf_B-box"/>
</dbReference>
<dbReference type="InterPro" id="IPR017907">
    <property type="entry name" value="Znf_RING_CS"/>
</dbReference>
<dbReference type="GO" id="GO:0005737">
    <property type="term" value="C:cytoplasm"/>
    <property type="evidence" value="ECO:0007669"/>
    <property type="project" value="UniProtKB-ARBA"/>
</dbReference>
<dbReference type="PROSITE" id="PS50188">
    <property type="entry name" value="B302_SPRY"/>
    <property type="match status" value="1"/>
</dbReference>
<proteinExistence type="predicted"/>
<dbReference type="InterPro" id="IPR013083">
    <property type="entry name" value="Znf_RING/FYVE/PHD"/>
</dbReference>
<dbReference type="PROSITE" id="PS00518">
    <property type="entry name" value="ZF_RING_1"/>
    <property type="match status" value="1"/>
</dbReference>
<keyword evidence="2" id="KW-0479">Metal-binding</keyword>
<dbReference type="Pfam" id="PF00622">
    <property type="entry name" value="SPRY"/>
    <property type="match status" value="1"/>
</dbReference>
<feature type="coiled-coil region" evidence="8">
    <location>
        <begin position="363"/>
        <end position="397"/>
    </location>
</feature>
<reference evidence="15" key="2">
    <citation type="submission" date="2025-08" db="UniProtKB">
        <authorList>
            <consortium name="RefSeq"/>
        </authorList>
    </citation>
    <scope>IDENTIFICATION</scope>
    <source>
        <tissue evidence="15">Blood</tissue>
    </source>
</reference>
<dbReference type="GeneID" id="108275349"/>
<dbReference type="RefSeq" id="XP_017341613.1">
    <property type="nucleotide sequence ID" value="XM_017486124.3"/>
</dbReference>
<keyword evidence="14" id="KW-1185">Reference proteome</keyword>
<dbReference type="Pfam" id="PF13765">
    <property type="entry name" value="PRY"/>
    <property type="match status" value="1"/>
</dbReference>
<dbReference type="Gene3D" id="3.30.160.60">
    <property type="entry name" value="Classic Zinc Finger"/>
    <property type="match status" value="1"/>
</dbReference>
<evidence type="ECO:0000313" key="15">
    <source>
        <dbReference type="RefSeq" id="XP_017341613.1"/>
    </source>
</evidence>
<feature type="domain" description="UBP-type" evidence="13">
    <location>
        <begin position="241"/>
        <end position="355"/>
    </location>
</feature>
<dbReference type="AlphaFoldDB" id="A0A2D0SFW4"/>
<evidence type="ECO:0000259" key="10">
    <source>
        <dbReference type="PROSITE" id="PS50089"/>
    </source>
</evidence>
<evidence type="ECO:0000256" key="4">
    <source>
        <dbReference type="ARBA" id="ARBA00022786"/>
    </source>
</evidence>
<feature type="domain" description="RING-type" evidence="10">
    <location>
        <begin position="15"/>
        <end position="57"/>
    </location>
</feature>
<dbReference type="SMART" id="SM00184">
    <property type="entry name" value="RING"/>
    <property type="match status" value="1"/>
</dbReference>
<dbReference type="GO" id="GO:0045087">
    <property type="term" value="P:innate immune response"/>
    <property type="evidence" value="ECO:0007669"/>
    <property type="project" value="UniProtKB-KW"/>
</dbReference>
<keyword evidence="1" id="KW-0399">Innate immunity</keyword>
<dbReference type="Pfam" id="PF00643">
    <property type="entry name" value="zf-B_box"/>
    <property type="match status" value="1"/>
</dbReference>
<evidence type="ECO:0000259" key="12">
    <source>
        <dbReference type="PROSITE" id="PS50188"/>
    </source>
</evidence>
<dbReference type="SMART" id="SM00336">
    <property type="entry name" value="BBOX"/>
    <property type="match status" value="2"/>
</dbReference>
<feature type="compositionally biased region" description="Polar residues" evidence="9">
    <location>
        <begin position="112"/>
        <end position="136"/>
    </location>
</feature>
<evidence type="ECO:0000256" key="9">
    <source>
        <dbReference type="SAM" id="MobiDB-lite"/>
    </source>
</evidence>
<sequence>MGSSLDKPSDRHAVCPLCHCESWDQITLECGHGFCRKCVKELWSGASAGPYYCLECDHEIRKLPDFFGETDGASTSTGTRLNIKNLGKRLSEHYSSKSLLGKRKFSSSSFRQNIGGQRLGTGSSENHTVIDDSSANETPAKKKTATETPSSERQGTSPLPDTSSTQTTPQVSTASTSISCPENGQRDRKFGDASCSGIQIPKQESPLPVNTKSKESPQKFANSSNSNEEQTRSPKNSPKSSSTSNESSERPSTGGSIVCHYCSSREHRTAVKTCLVCGASMCSEHLRVHLESPVFQSHPLVPAVNDVSQWRCQEHQEMNRIYCRPCGVSVCTVCTVIGSHKDHACISIKEAEKELRACLKSDMKKIQTKEAAILNQVQKLTEKKRSVQESLEGVRSAVAQQYQAMREALKIEEQQALYCVSKEENRVLRSIQAQLDILNPALTTIQRTSQPLINLADAQGASRVQDQAFILEYRKITESVNGLSNPVENLESVEEVNQGRLDCLQEWTEKRLDIVVISMPHRDPFRLLYGLSPTLDPDTAHPKLLLSAEDRRVEYSEAQQDYPDLEARFSVFPQVLGMIALSQGRHYWEVEVSVDDGRWKVGVCDERIGRKGQKDASRLGFYPNSWCLVYEKGKVEALHDKATSPVCATGLQKVGVLLDFEEGSLSFFSVGEEGSLTLLYSFQHEFSEPLYPALAVSKTHLTICDLFARSNTD</sequence>
<feature type="compositionally biased region" description="Low complexity" evidence="9">
    <location>
        <begin position="233"/>
        <end position="253"/>
    </location>
</feature>
<keyword evidence="4" id="KW-0833">Ubl conjugation pathway</keyword>
<dbReference type="Gene3D" id="4.10.830.40">
    <property type="match status" value="1"/>
</dbReference>
<evidence type="ECO:0000259" key="11">
    <source>
        <dbReference type="PROSITE" id="PS50119"/>
    </source>
</evidence>
<evidence type="ECO:0000256" key="2">
    <source>
        <dbReference type="ARBA" id="ARBA00022723"/>
    </source>
</evidence>
<name>A0A2D0SFW4_ICTPU</name>
<dbReference type="InterPro" id="IPR051051">
    <property type="entry name" value="E3_ubiq-ligase_TRIM/RNF"/>
</dbReference>
<dbReference type="InterPro" id="IPR001870">
    <property type="entry name" value="B30.2/SPRY"/>
</dbReference>
<dbReference type="KEGG" id="ipu:108275349"/>
<dbReference type="SUPFAM" id="SSF49899">
    <property type="entry name" value="Concanavalin A-like lectins/glucanases"/>
    <property type="match status" value="1"/>
</dbReference>
<reference evidence="14" key="1">
    <citation type="journal article" date="2016" name="Nat. Commun.">
        <title>The channel catfish genome sequence provides insights into the evolution of scale formation in teleosts.</title>
        <authorList>
            <person name="Liu Z."/>
            <person name="Liu S."/>
            <person name="Yao J."/>
            <person name="Bao L."/>
            <person name="Zhang J."/>
            <person name="Li Y."/>
            <person name="Jiang C."/>
            <person name="Sun L."/>
            <person name="Wang R."/>
            <person name="Zhang Y."/>
            <person name="Zhou T."/>
            <person name="Zeng Q."/>
            <person name="Fu Q."/>
            <person name="Gao S."/>
            <person name="Li N."/>
            <person name="Koren S."/>
            <person name="Jiang Y."/>
            <person name="Zimin A."/>
            <person name="Xu P."/>
            <person name="Phillippy A.M."/>
            <person name="Geng X."/>
            <person name="Song L."/>
            <person name="Sun F."/>
            <person name="Li C."/>
            <person name="Wang X."/>
            <person name="Chen A."/>
            <person name="Jin Y."/>
            <person name="Yuan Z."/>
            <person name="Yang Y."/>
            <person name="Tan S."/>
            <person name="Peatman E."/>
            <person name="Lu J."/>
            <person name="Qin Z."/>
            <person name="Dunham R."/>
            <person name="Li Z."/>
            <person name="Sonstegard T."/>
            <person name="Feng J."/>
            <person name="Danzmann R.G."/>
            <person name="Schroeder S."/>
            <person name="Scheffler B."/>
            <person name="Duke M.V."/>
            <person name="Ballard L."/>
            <person name="Kucuktas H."/>
            <person name="Kaltenboeck L."/>
            <person name="Liu H."/>
            <person name="Armbruster J."/>
            <person name="Xie Y."/>
            <person name="Kirby M.L."/>
            <person name="Tian Y."/>
            <person name="Flanagan M.E."/>
            <person name="Mu W."/>
            <person name="Waldbieser G.C."/>
        </authorList>
    </citation>
    <scope>NUCLEOTIDE SEQUENCE [LARGE SCALE GENOMIC DNA]</scope>
    <source>
        <strain evidence="14">SDA103</strain>
    </source>
</reference>
<dbReference type="OrthoDB" id="6105938at2759"/>
<organism evidence="14 15">
    <name type="scientific">Ictalurus punctatus</name>
    <name type="common">Channel catfish</name>
    <name type="synonym">Silurus punctatus</name>
    <dbReference type="NCBI Taxonomy" id="7998"/>
    <lineage>
        <taxon>Eukaryota</taxon>
        <taxon>Metazoa</taxon>
        <taxon>Chordata</taxon>
        <taxon>Craniata</taxon>
        <taxon>Vertebrata</taxon>
        <taxon>Euteleostomi</taxon>
        <taxon>Actinopterygii</taxon>
        <taxon>Neopterygii</taxon>
        <taxon>Teleostei</taxon>
        <taxon>Ostariophysi</taxon>
        <taxon>Siluriformes</taxon>
        <taxon>Ictaluridae</taxon>
        <taxon>Ictalurus</taxon>
    </lineage>
</organism>
<dbReference type="InterPro" id="IPR043136">
    <property type="entry name" value="B30.2/SPRY_sf"/>
</dbReference>
<keyword evidence="6" id="KW-0391">Immunity</keyword>
<evidence type="ECO:0000256" key="1">
    <source>
        <dbReference type="ARBA" id="ARBA00022588"/>
    </source>
</evidence>
<evidence type="ECO:0000256" key="8">
    <source>
        <dbReference type="SAM" id="Coils"/>
    </source>
</evidence>
<keyword evidence="5" id="KW-0862">Zinc</keyword>
<evidence type="ECO:0000256" key="7">
    <source>
        <dbReference type="PROSITE-ProRule" id="PRU00502"/>
    </source>
</evidence>
<dbReference type="PROSITE" id="PS50119">
    <property type="entry name" value="ZF_BBOX"/>
    <property type="match status" value="1"/>
</dbReference>
<dbReference type="SUPFAM" id="SSF57850">
    <property type="entry name" value="RING/U-box"/>
    <property type="match status" value="1"/>
</dbReference>
<dbReference type="Gene3D" id="2.60.120.920">
    <property type="match status" value="1"/>
</dbReference>
<keyword evidence="8" id="KW-0175">Coiled coil</keyword>
<protein>
    <submittedName>
        <fullName evidence="15">Tripartite motif-containing protein 14</fullName>
    </submittedName>
</protein>
<dbReference type="InterPro" id="IPR001607">
    <property type="entry name" value="Znf_UBP"/>
</dbReference>
<feature type="domain" description="B box-type" evidence="11">
    <location>
        <begin position="307"/>
        <end position="348"/>
    </location>
</feature>
<dbReference type="PROSITE" id="PS50271">
    <property type="entry name" value="ZF_UBP"/>
    <property type="match status" value="1"/>
</dbReference>
<accession>A0A2D0SFW4</accession>
<dbReference type="Proteomes" id="UP000221080">
    <property type="component" value="Chromosome 14"/>
</dbReference>
<feature type="region of interest" description="Disordered" evidence="9">
    <location>
        <begin position="112"/>
        <end position="255"/>
    </location>
</feature>
<dbReference type="InterPro" id="IPR001841">
    <property type="entry name" value="Znf_RING"/>
</dbReference>
<evidence type="ECO:0000259" key="13">
    <source>
        <dbReference type="PROSITE" id="PS50271"/>
    </source>
</evidence>
<evidence type="ECO:0000313" key="14">
    <source>
        <dbReference type="Proteomes" id="UP000221080"/>
    </source>
</evidence>
<feature type="compositionally biased region" description="Low complexity" evidence="9">
    <location>
        <begin position="146"/>
        <end position="177"/>
    </location>
</feature>